<dbReference type="NCBIfam" id="TIGR01446">
    <property type="entry name" value="DnaD_dom"/>
    <property type="match status" value="1"/>
</dbReference>
<gene>
    <name evidence="4" type="ORF">NCTC13773_00293</name>
</gene>
<dbReference type="EMBL" id="LS483409">
    <property type="protein sequence ID" value="SQG78527.1"/>
    <property type="molecule type" value="Genomic_DNA"/>
</dbReference>
<dbReference type="PANTHER" id="PTHR37293">
    <property type="entry name" value="PHAGE REPLICATION PROTEIN-RELATED"/>
    <property type="match status" value="1"/>
</dbReference>
<feature type="compositionally biased region" description="Polar residues" evidence="2">
    <location>
        <begin position="244"/>
        <end position="253"/>
    </location>
</feature>
<reference evidence="4 5" key="1">
    <citation type="submission" date="2018-06" db="EMBL/GenBank/DDBJ databases">
        <authorList>
            <consortium name="Pathogen Informatics"/>
            <person name="Doyle S."/>
        </authorList>
    </citation>
    <scope>NUCLEOTIDE SEQUENCE [LARGE SCALE GENOMIC DNA]</scope>
    <source>
        <strain evidence="4 5">NCTC13773</strain>
    </source>
</reference>
<comment type="similarity">
    <text evidence="1">Belongs to the DnaB/DnaD family.</text>
</comment>
<organism evidence="4 5">
    <name type="scientific">Streptococcus gallolyticus</name>
    <dbReference type="NCBI Taxonomy" id="315405"/>
    <lineage>
        <taxon>Bacteria</taxon>
        <taxon>Bacillati</taxon>
        <taxon>Bacillota</taxon>
        <taxon>Bacilli</taxon>
        <taxon>Lactobacillales</taxon>
        <taxon>Streptococcaceae</taxon>
        <taxon>Streptococcus</taxon>
    </lineage>
</organism>
<proteinExistence type="inferred from homology"/>
<dbReference type="Proteomes" id="UP000249013">
    <property type="component" value="Chromosome 1"/>
</dbReference>
<name>A0AA94S926_9STRE</name>
<evidence type="ECO:0000256" key="1">
    <source>
        <dbReference type="ARBA" id="ARBA00093462"/>
    </source>
</evidence>
<dbReference type="InterPro" id="IPR053162">
    <property type="entry name" value="DnaD"/>
</dbReference>
<dbReference type="AlphaFoldDB" id="A0AA94S926"/>
<evidence type="ECO:0000259" key="3">
    <source>
        <dbReference type="Pfam" id="PF07261"/>
    </source>
</evidence>
<dbReference type="SUPFAM" id="SSF158499">
    <property type="entry name" value="DnaD domain-like"/>
    <property type="match status" value="1"/>
</dbReference>
<dbReference type="PANTHER" id="PTHR37293:SF9">
    <property type="entry name" value="PHI ETA ORF 22-LIKE PROTEIN"/>
    <property type="match status" value="1"/>
</dbReference>
<dbReference type="Gene3D" id="1.10.10.630">
    <property type="entry name" value="DnaD domain-like"/>
    <property type="match status" value="1"/>
</dbReference>
<evidence type="ECO:0000256" key="2">
    <source>
        <dbReference type="SAM" id="MobiDB-lite"/>
    </source>
</evidence>
<accession>A0AA94S926</accession>
<dbReference type="RefSeq" id="WP_174564795.1">
    <property type="nucleotide sequence ID" value="NZ_LS483409.1"/>
</dbReference>
<dbReference type="Pfam" id="PF07261">
    <property type="entry name" value="DnaB_2"/>
    <property type="match status" value="1"/>
</dbReference>
<evidence type="ECO:0000313" key="4">
    <source>
        <dbReference type="EMBL" id="SQG78527.1"/>
    </source>
</evidence>
<dbReference type="InterPro" id="IPR034829">
    <property type="entry name" value="DnaD-like_sf"/>
</dbReference>
<protein>
    <submittedName>
        <fullName evidence="4">DNA replication protein, putative</fullName>
    </submittedName>
</protein>
<evidence type="ECO:0000313" key="5">
    <source>
        <dbReference type="Proteomes" id="UP000249013"/>
    </source>
</evidence>
<feature type="region of interest" description="Disordered" evidence="2">
    <location>
        <begin position="243"/>
        <end position="267"/>
    </location>
</feature>
<sequence length="290" mass="33980">MAQRRMFSKKITDSDKFLDLPLTAQALYFHLNMHADDDGFVDNIKTIKRMIGASDGDLRILMEQAFVLPFESGVIVIKDWKIHNYIPKDRYQKTVHTTEFSRLTLEENKSYTERIQNVYNLDTQDRIDKDRIDKDRISKDKLVVVEVSEPATATEKSNFNVIDYYQERIDDLDDYQLQKLKDYIQIDNLAPELIKRAIDRAADNSKRNFGYVNSILKKWAQNGIKTIVQQDEEQRNFDVKKAQRTYSNQQPAKSNVPEWVDKDYRHEATAEEQAQLEELKASMLENEKGS</sequence>
<dbReference type="InterPro" id="IPR006343">
    <property type="entry name" value="DnaB/C_C"/>
</dbReference>
<feature type="domain" description="DnaB/C C-terminal" evidence="3">
    <location>
        <begin position="164"/>
        <end position="230"/>
    </location>
</feature>